<dbReference type="PRINTS" id="PR00081">
    <property type="entry name" value="GDHRDH"/>
</dbReference>
<dbReference type="InterPro" id="IPR020904">
    <property type="entry name" value="Sc_DH/Rdtase_CS"/>
</dbReference>
<dbReference type="Proteomes" id="UP000537204">
    <property type="component" value="Unassembled WGS sequence"/>
</dbReference>
<dbReference type="GO" id="GO:0016020">
    <property type="term" value="C:membrane"/>
    <property type="evidence" value="ECO:0007669"/>
    <property type="project" value="TreeGrafter"/>
</dbReference>
<comment type="caution">
    <text evidence="4">The sequence shown here is derived from an EMBL/GenBank/DDBJ whole genome shotgun (WGS) entry which is preliminary data.</text>
</comment>
<protein>
    <submittedName>
        <fullName evidence="4">Putative oxidoreductase</fullName>
        <ecNumber evidence="4">1.-.-.-</ecNumber>
    </submittedName>
</protein>
<reference evidence="4 5" key="1">
    <citation type="submission" date="2020-08" db="EMBL/GenBank/DDBJ databases">
        <title>Genomic Encyclopedia of Type Strains, Phase IV (KMG-V): Genome sequencing to study the core and pangenomes of soil and plant-associated prokaryotes.</title>
        <authorList>
            <person name="Whitman W."/>
        </authorList>
    </citation>
    <scope>NUCLEOTIDE SEQUENCE [LARGE SCALE GENOMIC DNA]</scope>
    <source>
        <strain evidence="4 5">S3M1</strain>
    </source>
</reference>
<sequence>MKRSDNTVLITGGATGIGLALAEIFLKEGNEVIICARTKANLDDAQKRFSQLHIIVADVSTMEGRKVLTTEVNNRFSKLNILINNAGAYSITDIMDSNYIETLQTELATNLVSPVALIQQLMPVLETQTDAIIVNVTSGYVFIPSAQSSAYSASKVGLRAITQSLRFQLKKTLIRVVEVIPPAVNTKMNKGKNISLMTTELFAHKVFKGLIYGEDEIVVGVSKLGKLLSRIAPKFIFKKMNTDEEKQRIERSPGVIL</sequence>
<dbReference type="PANTHER" id="PTHR44196:SF1">
    <property type="entry name" value="DEHYDROGENASE_REDUCTASE SDR FAMILY MEMBER 7B"/>
    <property type="match status" value="1"/>
</dbReference>
<dbReference type="PRINTS" id="PR00080">
    <property type="entry name" value="SDRFAMILY"/>
</dbReference>
<evidence type="ECO:0000313" key="5">
    <source>
        <dbReference type="Proteomes" id="UP000537204"/>
    </source>
</evidence>
<proteinExistence type="inferred from homology"/>
<gene>
    <name evidence="4" type="ORF">HDE68_004279</name>
</gene>
<dbReference type="InterPro" id="IPR036291">
    <property type="entry name" value="NAD(P)-bd_dom_sf"/>
</dbReference>
<evidence type="ECO:0000256" key="2">
    <source>
        <dbReference type="ARBA" id="ARBA00023002"/>
    </source>
</evidence>
<dbReference type="SUPFAM" id="SSF51735">
    <property type="entry name" value="NAD(P)-binding Rossmann-fold domains"/>
    <property type="match status" value="1"/>
</dbReference>
<accession>A0A7W9E246</accession>
<dbReference type="InterPro" id="IPR002347">
    <property type="entry name" value="SDR_fam"/>
</dbReference>
<dbReference type="Pfam" id="PF00106">
    <property type="entry name" value="adh_short"/>
    <property type="match status" value="1"/>
</dbReference>
<name>A0A7W9E246_9SPHI</name>
<dbReference type="EMBL" id="JACHCE010000008">
    <property type="protein sequence ID" value="MBB5638350.1"/>
    <property type="molecule type" value="Genomic_DNA"/>
</dbReference>
<dbReference type="EC" id="1.-.-.-" evidence="4"/>
<evidence type="ECO:0000256" key="1">
    <source>
        <dbReference type="ARBA" id="ARBA00006484"/>
    </source>
</evidence>
<comment type="similarity">
    <text evidence="1 3">Belongs to the short-chain dehydrogenases/reductases (SDR) family.</text>
</comment>
<dbReference type="RefSeq" id="WP_183884181.1">
    <property type="nucleotide sequence ID" value="NZ_JACHCE010000008.1"/>
</dbReference>
<evidence type="ECO:0000256" key="3">
    <source>
        <dbReference type="RuleBase" id="RU000363"/>
    </source>
</evidence>
<organism evidence="4 5">
    <name type="scientific">Pedobacter cryoconitis</name>
    <dbReference type="NCBI Taxonomy" id="188932"/>
    <lineage>
        <taxon>Bacteria</taxon>
        <taxon>Pseudomonadati</taxon>
        <taxon>Bacteroidota</taxon>
        <taxon>Sphingobacteriia</taxon>
        <taxon>Sphingobacteriales</taxon>
        <taxon>Sphingobacteriaceae</taxon>
        <taxon>Pedobacter</taxon>
    </lineage>
</organism>
<evidence type="ECO:0000313" key="4">
    <source>
        <dbReference type="EMBL" id="MBB5638350.1"/>
    </source>
</evidence>
<dbReference type="PANTHER" id="PTHR44196">
    <property type="entry name" value="DEHYDROGENASE/REDUCTASE SDR FAMILY MEMBER 7B"/>
    <property type="match status" value="1"/>
</dbReference>
<dbReference type="GO" id="GO:0016491">
    <property type="term" value="F:oxidoreductase activity"/>
    <property type="evidence" value="ECO:0007669"/>
    <property type="project" value="UniProtKB-KW"/>
</dbReference>
<dbReference type="Gene3D" id="3.40.50.720">
    <property type="entry name" value="NAD(P)-binding Rossmann-like Domain"/>
    <property type="match status" value="1"/>
</dbReference>
<keyword evidence="2 4" id="KW-0560">Oxidoreductase</keyword>
<dbReference type="AlphaFoldDB" id="A0A7W9E246"/>
<dbReference type="PROSITE" id="PS00061">
    <property type="entry name" value="ADH_SHORT"/>
    <property type="match status" value="1"/>
</dbReference>